<dbReference type="RefSeq" id="WP_180805350.1">
    <property type="nucleotide sequence ID" value="NZ_CP136958.1"/>
</dbReference>
<name>A0AAF1BRR5_9CORY</name>
<accession>A0AAF1BRR5</accession>
<sequence length="98" mass="10310">MSMKPLQFDPQVAGELVNKLIAGAQSFTPPTVNIPQQIAATPGIGRFGASLLAAAERTGKNMATLCDIAVGVATASRRSLEDMQHHDEDLGHALEVTL</sequence>
<evidence type="ECO:0000313" key="2">
    <source>
        <dbReference type="Proteomes" id="UP000234560"/>
    </source>
</evidence>
<evidence type="ECO:0000313" key="1">
    <source>
        <dbReference type="EMBL" id="WOT01489.1"/>
    </source>
</evidence>
<reference evidence="1" key="2">
    <citation type="submission" date="2023-10" db="EMBL/GenBank/DDBJ databases">
        <authorList>
            <person name="Choi B."/>
        </authorList>
    </citation>
    <scope>NUCLEOTIDE SEQUENCE</scope>
    <source>
        <strain evidence="1">UMB0763</strain>
    </source>
</reference>
<protein>
    <submittedName>
        <fullName evidence="1">Uncharacterized protein</fullName>
    </submittedName>
</protein>
<dbReference type="EMBL" id="CP136958">
    <property type="protein sequence ID" value="WOT01489.1"/>
    <property type="molecule type" value="Genomic_DNA"/>
</dbReference>
<gene>
    <name evidence="1" type="ORF">CYJ47_09455</name>
</gene>
<dbReference type="KEGG" id="cpyr:CYJ47_09455"/>
<proteinExistence type="predicted"/>
<organism evidence="1 2">
    <name type="scientific">Corynebacterium pyruviciproducens</name>
    <dbReference type="NCBI Taxonomy" id="598660"/>
    <lineage>
        <taxon>Bacteria</taxon>
        <taxon>Bacillati</taxon>
        <taxon>Actinomycetota</taxon>
        <taxon>Actinomycetes</taxon>
        <taxon>Mycobacteriales</taxon>
        <taxon>Corynebacteriaceae</taxon>
        <taxon>Corynebacterium</taxon>
    </lineage>
</organism>
<reference evidence="1" key="1">
    <citation type="submission" date="2017-12" db="EMBL/GenBank/DDBJ databases">
        <authorList>
            <person name="Thomas-White K."/>
            <person name="Wolfe A.J."/>
        </authorList>
    </citation>
    <scope>NUCLEOTIDE SEQUENCE</scope>
    <source>
        <strain evidence="1">UMB0763</strain>
    </source>
</reference>
<dbReference type="Proteomes" id="UP000234560">
    <property type="component" value="Chromosome"/>
</dbReference>
<dbReference type="AlphaFoldDB" id="A0AAF1BRR5"/>